<evidence type="ECO:0000256" key="1">
    <source>
        <dbReference type="SAM" id="SignalP"/>
    </source>
</evidence>
<evidence type="ECO:0000313" key="2">
    <source>
        <dbReference type="EMBL" id="KGF15580.1"/>
    </source>
</evidence>
<gene>
    <name evidence="2" type="ORF">HMPREF1650_10750</name>
</gene>
<dbReference type="Proteomes" id="UP000029548">
    <property type="component" value="Unassembled WGS sequence"/>
</dbReference>
<dbReference type="RefSeq" id="WP_035123151.1">
    <property type="nucleotide sequence ID" value="NZ_JRNE01000074.1"/>
</dbReference>
<proteinExistence type="predicted"/>
<name>A0A095XZD2_9CORY</name>
<accession>A0A095XZD2</accession>
<dbReference type="AlphaFoldDB" id="A0A095XZD2"/>
<evidence type="ECO:0000313" key="3">
    <source>
        <dbReference type="Proteomes" id="UP000029548"/>
    </source>
</evidence>
<feature type="chain" id="PRO_5039097547" description="Secreted protein" evidence="1">
    <location>
        <begin position="36"/>
        <end position="212"/>
    </location>
</feature>
<evidence type="ECO:0008006" key="4">
    <source>
        <dbReference type="Google" id="ProtNLM"/>
    </source>
</evidence>
<feature type="signal peptide" evidence="1">
    <location>
        <begin position="1"/>
        <end position="35"/>
    </location>
</feature>
<sequence length="212" mass="23021">MSTHTNSSGNLRPIVRRAAALLTAGALSFAGVTIAAADVAAAQSTRTTSTSSTYSSRATYGTKDADGIWWQKVVDRDGKNKVNGRFNGPFLIKYRLTNYKPVDSSEKGVDAPLYSSEDLALGWILADKSGRDNRSVKNCDIDISIYDEDGDRVRNESYEANPNVSCHRAPQSAATSFLGIKQLPAGDYRLEILVTRNGETVGLPVDFTVHDR</sequence>
<keyword evidence="1" id="KW-0732">Signal</keyword>
<protein>
    <recommendedName>
        <fullName evidence="4">Secreted protein</fullName>
    </recommendedName>
</protein>
<comment type="caution">
    <text evidence="2">The sequence shown here is derived from an EMBL/GenBank/DDBJ whole genome shotgun (WGS) entry which is preliminary data.</text>
</comment>
<reference evidence="2 3" key="1">
    <citation type="submission" date="2014-07" db="EMBL/GenBank/DDBJ databases">
        <authorList>
            <person name="McCorrison J."/>
            <person name="Sanka R."/>
            <person name="Torralba M."/>
            <person name="Gillis M."/>
            <person name="Haft D.H."/>
            <person name="Methe B."/>
            <person name="Sutton G."/>
            <person name="Nelson K.E."/>
        </authorList>
    </citation>
    <scope>NUCLEOTIDE SEQUENCE [LARGE SCALE GENOMIC DNA]</scope>
    <source>
        <strain evidence="2 3">DNF00450</strain>
    </source>
</reference>
<organism evidence="2 3">
    <name type="scientific">Corynebacterium freneyi DNF00450</name>
    <dbReference type="NCBI Taxonomy" id="1287475"/>
    <lineage>
        <taxon>Bacteria</taxon>
        <taxon>Bacillati</taxon>
        <taxon>Actinomycetota</taxon>
        <taxon>Actinomycetes</taxon>
        <taxon>Mycobacteriales</taxon>
        <taxon>Corynebacteriaceae</taxon>
        <taxon>Corynebacterium</taxon>
    </lineage>
</organism>
<dbReference type="EMBL" id="JRNE01000074">
    <property type="protein sequence ID" value="KGF15580.1"/>
    <property type="molecule type" value="Genomic_DNA"/>
</dbReference>